<keyword evidence="4" id="KW-1185">Reference proteome</keyword>
<dbReference type="Gene3D" id="3.20.20.140">
    <property type="entry name" value="Metal-dependent hydrolases"/>
    <property type="match status" value="1"/>
</dbReference>
<gene>
    <name evidence="3" type="ORF">K1W69_22875</name>
</gene>
<dbReference type="PANTHER" id="PTHR11647">
    <property type="entry name" value="HYDRANTOINASE/DIHYDROPYRIMIDINASE FAMILY MEMBER"/>
    <property type="match status" value="1"/>
</dbReference>
<dbReference type="GO" id="GO:0016810">
    <property type="term" value="F:hydrolase activity, acting on carbon-nitrogen (but not peptide) bonds"/>
    <property type="evidence" value="ECO:0007669"/>
    <property type="project" value="InterPro"/>
</dbReference>
<evidence type="ECO:0000259" key="2">
    <source>
        <dbReference type="Pfam" id="PF07969"/>
    </source>
</evidence>
<protein>
    <submittedName>
        <fullName evidence="3">Amidohydrolase family protein</fullName>
    </submittedName>
</protein>
<dbReference type="InterPro" id="IPR050378">
    <property type="entry name" value="Metallo-dep_Hydrolases_sf"/>
</dbReference>
<accession>A0AAE3D3D5</accession>
<dbReference type="InterPro" id="IPR032466">
    <property type="entry name" value="Metal_Hydrolase"/>
</dbReference>
<feature type="domain" description="Amidohydrolase 3" evidence="2">
    <location>
        <begin position="211"/>
        <end position="504"/>
    </location>
</feature>
<organism evidence="3 4">
    <name type="scientific">Flavimaribacter sediminis</name>
    <dbReference type="NCBI Taxonomy" id="2865987"/>
    <lineage>
        <taxon>Bacteria</taxon>
        <taxon>Pseudomonadati</taxon>
        <taxon>Pseudomonadota</taxon>
        <taxon>Alphaproteobacteria</taxon>
        <taxon>Hyphomicrobiales</taxon>
        <taxon>Rhizobiaceae</taxon>
        <taxon>Flavimaribacter</taxon>
    </lineage>
</organism>
<evidence type="ECO:0000256" key="1">
    <source>
        <dbReference type="SAM" id="SignalP"/>
    </source>
</evidence>
<dbReference type="AlphaFoldDB" id="A0AAE3D3D5"/>
<dbReference type="Proteomes" id="UP001196509">
    <property type="component" value="Unassembled WGS sequence"/>
</dbReference>
<sequence>MSKVLTMLMALALIGAVEAHAQDYDVVLKGGRVMDPETSLDAVMNVGIKDGKITAVTKDELSGTEIIDVNGLVVSPGFIDTHQHSLDIADGRLAAQDGTTTHMELEFGRSPVAEAYEIIEKRGGHPINYGYAASWPMRRAEVMGGYDGEATFEGLEEAFFAGGGWGSTVSDPLQESQILALIQKDLDDGALAVGFPPAYGSGAGVKESIKLWKMAAANNVPVSVHVRYQSMLDPNSSVEAMNEMLGMAAASGAHAILCHIQLLGLSDPYMMLDVIDAGRKAGLKLTTEVYPFGVTAPPIMADYLQWENSDERIGFEWDEIRTEKTPHYTFKDKADFQKYQKENPTEFVQMEYIDESTDEGLAAMRAAVTFPGTIPAADGTPVAWEGKPEGADKLGLGSGVDVWPLPEDASGQPRTTSTHAIILGKWVREQGALTLMQAIANSTIVPAKALGSHIPQFNTKGRLQVGMDADITVFDPKSVKANATWDDVAALNDGFHHTLVNGVFILKDGEIVTDVLPGQPIRRTPKGHKE</sequence>
<dbReference type="InterPro" id="IPR011059">
    <property type="entry name" value="Metal-dep_hydrolase_composite"/>
</dbReference>
<dbReference type="NCBIfam" id="NF006560">
    <property type="entry name" value="PRK09061.1"/>
    <property type="match status" value="1"/>
</dbReference>
<dbReference type="RefSeq" id="WP_220230777.1">
    <property type="nucleotide sequence ID" value="NZ_JAICBX010000005.1"/>
</dbReference>
<dbReference type="SUPFAM" id="SSF51556">
    <property type="entry name" value="Metallo-dependent hydrolases"/>
    <property type="match status" value="1"/>
</dbReference>
<dbReference type="PANTHER" id="PTHR11647:SF1">
    <property type="entry name" value="COLLAPSIN RESPONSE MEDIATOR PROTEIN"/>
    <property type="match status" value="1"/>
</dbReference>
<dbReference type="EMBL" id="JAICBX010000005">
    <property type="protein sequence ID" value="MBW8640057.1"/>
    <property type="molecule type" value="Genomic_DNA"/>
</dbReference>
<evidence type="ECO:0000313" key="4">
    <source>
        <dbReference type="Proteomes" id="UP001196509"/>
    </source>
</evidence>
<dbReference type="InterPro" id="IPR013108">
    <property type="entry name" value="Amidohydro_3"/>
</dbReference>
<comment type="caution">
    <text evidence="3">The sequence shown here is derived from an EMBL/GenBank/DDBJ whole genome shotgun (WGS) entry which is preliminary data.</text>
</comment>
<dbReference type="Pfam" id="PF07969">
    <property type="entry name" value="Amidohydro_3"/>
    <property type="match status" value="1"/>
</dbReference>
<dbReference type="SUPFAM" id="SSF51338">
    <property type="entry name" value="Composite domain of metallo-dependent hydrolases"/>
    <property type="match status" value="1"/>
</dbReference>
<evidence type="ECO:0000313" key="3">
    <source>
        <dbReference type="EMBL" id="MBW8640057.1"/>
    </source>
</evidence>
<feature type="signal peptide" evidence="1">
    <location>
        <begin position="1"/>
        <end position="21"/>
    </location>
</feature>
<keyword evidence="1" id="KW-0732">Signal</keyword>
<proteinExistence type="predicted"/>
<reference evidence="3" key="1">
    <citation type="submission" date="2021-08" db="EMBL/GenBank/DDBJ databases">
        <title>Hoeflea bacterium WL0058 sp. nov., isolated from the sediment.</title>
        <authorList>
            <person name="Wang L."/>
            <person name="Zhang D."/>
        </authorList>
    </citation>
    <scope>NUCLEOTIDE SEQUENCE</scope>
    <source>
        <strain evidence="3">WL0058</strain>
    </source>
</reference>
<feature type="chain" id="PRO_5042134128" evidence="1">
    <location>
        <begin position="22"/>
        <end position="530"/>
    </location>
</feature>
<name>A0AAE3D3D5_9HYPH</name>